<dbReference type="Proteomes" id="UP001236652">
    <property type="component" value="Chromosome"/>
</dbReference>
<dbReference type="CDD" id="cd04301">
    <property type="entry name" value="NAT_SF"/>
    <property type="match status" value="1"/>
</dbReference>
<dbReference type="Gene3D" id="3.40.630.30">
    <property type="match status" value="1"/>
</dbReference>
<dbReference type="InterPro" id="IPR000182">
    <property type="entry name" value="GNAT_dom"/>
</dbReference>
<dbReference type="Pfam" id="PF00583">
    <property type="entry name" value="Acetyltransf_1"/>
    <property type="match status" value="1"/>
</dbReference>
<keyword evidence="3" id="KW-1185">Reference proteome</keyword>
<accession>A0ABY8USJ7</accession>
<dbReference type="EMBL" id="CP126446">
    <property type="protein sequence ID" value="WIF96645.1"/>
    <property type="molecule type" value="Genomic_DNA"/>
</dbReference>
<gene>
    <name evidence="2" type="ORF">QNI29_12895</name>
</gene>
<sequence length="180" mass="20679">MARSIEVRNVSANDINEKFLIDFDRYQETEDVWYINGQTKVDTRSDYFIDNWSEEQKQDISLYLRECSKNGGGVVCAMDGKKVIGFANVEKRFFGSKNQYIPLPFIHVSNAYRGEGIGRQLFLKCCQIAKDLGAEKLYIGAHPAVETQQFYQSVGCVIAEEVNQEIYEKEPLDLQLEKKL</sequence>
<evidence type="ECO:0000313" key="3">
    <source>
        <dbReference type="Proteomes" id="UP001236652"/>
    </source>
</evidence>
<dbReference type="SUPFAM" id="SSF55729">
    <property type="entry name" value="Acyl-CoA N-acyltransferases (Nat)"/>
    <property type="match status" value="1"/>
</dbReference>
<feature type="domain" description="N-acetyltransferase" evidence="1">
    <location>
        <begin position="5"/>
        <end position="180"/>
    </location>
</feature>
<proteinExistence type="predicted"/>
<dbReference type="PROSITE" id="PS51186">
    <property type="entry name" value="GNAT"/>
    <property type="match status" value="1"/>
</dbReference>
<protein>
    <submittedName>
        <fullName evidence="2">GNAT family N-acetyltransferase</fullName>
    </submittedName>
</protein>
<reference evidence="2 3" key="1">
    <citation type="submission" date="2023-05" db="EMBL/GenBank/DDBJ databases">
        <title>Comparative genomics reveals the evidence of polycyclic aromatic hydrocarbons degradation in moderately halophilic genus Pontibacillus.</title>
        <authorList>
            <person name="Yang H."/>
            <person name="Qian Z."/>
        </authorList>
    </citation>
    <scope>NUCLEOTIDE SEQUENCE [LARGE SCALE GENOMIC DNA]</scope>
    <source>
        <strain evidence="3">HN14</strain>
    </source>
</reference>
<evidence type="ECO:0000313" key="2">
    <source>
        <dbReference type="EMBL" id="WIF96645.1"/>
    </source>
</evidence>
<name>A0ABY8USJ7_9BACI</name>
<dbReference type="InterPro" id="IPR016181">
    <property type="entry name" value="Acyl_CoA_acyltransferase"/>
</dbReference>
<evidence type="ECO:0000259" key="1">
    <source>
        <dbReference type="PROSITE" id="PS51186"/>
    </source>
</evidence>
<dbReference type="RefSeq" id="WP_231416915.1">
    <property type="nucleotide sequence ID" value="NZ_CP126446.1"/>
</dbReference>
<organism evidence="2 3">
    <name type="scientific">Pontibacillus chungwhensis</name>
    <dbReference type="NCBI Taxonomy" id="265426"/>
    <lineage>
        <taxon>Bacteria</taxon>
        <taxon>Bacillati</taxon>
        <taxon>Bacillota</taxon>
        <taxon>Bacilli</taxon>
        <taxon>Bacillales</taxon>
        <taxon>Bacillaceae</taxon>
        <taxon>Pontibacillus</taxon>
    </lineage>
</organism>